<name>A0A433U7T9_ELYCH</name>
<feature type="transmembrane region" description="Helical" evidence="5">
    <location>
        <begin position="103"/>
        <end position="120"/>
    </location>
</feature>
<comment type="caution">
    <text evidence="7">The sequence shown here is derived from an EMBL/GenBank/DDBJ whole genome shotgun (WGS) entry which is preliminary data.</text>
</comment>
<dbReference type="Gene3D" id="1.20.1250.20">
    <property type="entry name" value="MFS general substrate transporter like domains"/>
    <property type="match status" value="1"/>
</dbReference>
<dbReference type="PANTHER" id="PTHR11662:SF455">
    <property type="entry name" value="GH23975P"/>
    <property type="match status" value="1"/>
</dbReference>
<feature type="chain" id="PRO_5019142391" description="Major facilitator superfamily (MFS) profile domain-containing protein" evidence="6">
    <location>
        <begin position="20"/>
        <end position="200"/>
    </location>
</feature>
<evidence type="ECO:0000256" key="3">
    <source>
        <dbReference type="ARBA" id="ARBA00022989"/>
    </source>
</evidence>
<comment type="subcellular location">
    <subcellularLocation>
        <location evidence="1">Membrane</location>
        <topology evidence="1">Multi-pass membrane protein</topology>
    </subcellularLocation>
</comment>
<dbReference type="EMBL" id="RQTK01000046">
    <property type="protein sequence ID" value="RUS89877.1"/>
    <property type="molecule type" value="Genomic_DNA"/>
</dbReference>
<dbReference type="GO" id="GO:0022857">
    <property type="term" value="F:transmembrane transporter activity"/>
    <property type="evidence" value="ECO:0007669"/>
    <property type="project" value="InterPro"/>
</dbReference>
<dbReference type="SUPFAM" id="SSF103473">
    <property type="entry name" value="MFS general substrate transporter"/>
    <property type="match status" value="1"/>
</dbReference>
<dbReference type="AlphaFoldDB" id="A0A433U7T9"/>
<evidence type="ECO:0000256" key="5">
    <source>
        <dbReference type="SAM" id="Phobius"/>
    </source>
</evidence>
<evidence type="ECO:0000313" key="8">
    <source>
        <dbReference type="Proteomes" id="UP000271974"/>
    </source>
</evidence>
<accession>A0A433U7T9</accession>
<organism evidence="7 8">
    <name type="scientific">Elysia chlorotica</name>
    <name type="common">Eastern emerald elysia</name>
    <name type="synonym">Sea slug</name>
    <dbReference type="NCBI Taxonomy" id="188477"/>
    <lineage>
        <taxon>Eukaryota</taxon>
        <taxon>Metazoa</taxon>
        <taxon>Spiralia</taxon>
        <taxon>Lophotrochozoa</taxon>
        <taxon>Mollusca</taxon>
        <taxon>Gastropoda</taxon>
        <taxon>Heterobranchia</taxon>
        <taxon>Euthyneura</taxon>
        <taxon>Panpulmonata</taxon>
        <taxon>Sacoglossa</taxon>
        <taxon>Placobranchoidea</taxon>
        <taxon>Plakobranchidae</taxon>
        <taxon>Elysia</taxon>
    </lineage>
</organism>
<keyword evidence="2 5" id="KW-0812">Transmembrane</keyword>
<evidence type="ECO:0000256" key="1">
    <source>
        <dbReference type="ARBA" id="ARBA00004141"/>
    </source>
</evidence>
<dbReference type="GO" id="GO:0006820">
    <property type="term" value="P:monoatomic anion transport"/>
    <property type="evidence" value="ECO:0007669"/>
    <property type="project" value="TreeGrafter"/>
</dbReference>
<keyword evidence="6" id="KW-0732">Signal</keyword>
<feature type="signal peptide" evidence="6">
    <location>
        <begin position="1"/>
        <end position="19"/>
    </location>
</feature>
<keyword evidence="3 5" id="KW-1133">Transmembrane helix</keyword>
<protein>
    <recommendedName>
        <fullName evidence="9">Major facilitator superfamily (MFS) profile domain-containing protein</fullName>
    </recommendedName>
</protein>
<dbReference type="STRING" id="188477.A0A433U7T9"/>
<evidence type="ECO:0000256" key="4">
    <source>
        <dbReference type="ARBA" id="ARBA00023136"/>
    </source>
</evidence>
<dbReference type="InterPro" id="IPR011701">
    <property type="entry name" value="MFS"/>
</dbReference>
<gene>
    <name evidence="7" type="ORF">EGW08_002407</name>
</gene>
<evidence type="ECO:0000256" key="6">
    <source>
        <dbReference type="SAM" id="SignalP"/>
    </source>
</evidence>
<dbReference type="InterPro" id="IPR050382">
    <property type="entry name" value="MFS_Na/Anion_cotransporter"/>
</dbReference>
<evidence type="ECO:0000313" key="7">
    <source>
        <dbReference type="EMBL" id="RUS89877.1"/>
    </source>
</evidence>
<dbReference type="InterPro" id="IPR036259">
    <property type="entry name" value="MFS_trans_sf"/>
</dbReference>
<keyword evidence="4 5" id="KW-0472">Membrane</keyword>
<evidence type="ECO:0000256" key="2">
    <source>
        <dbReference type="ARBA" id="ARBA00022692"/>
    </source>
</evidence>
<feature type="transmembrane region" description="Helical" evidence="5">
    <location>
        <begin position="155"/>
        <end position="174"/>
    </location>
</feature>
<dbReference type="PANTHER" id="PTHR11662">
    <property type="entry name" value="SOLUTE CARRIER FAMILY 17"/>
    <property type="match status" value="1"/>
</dbReference>
<sequence length="200" mass="22001">MKSSVAIIWFLLWVILVTESPVGHPGISDSELDYIQSSTDYTDDHAKKVHPPWQQILTSGPVWAIAVAHFTENWGFYTWLTELPSFMTHVLKFHMDEGGSLSALPYLVMGIVVCMGGYFADVLRSSFGIPTVLVRKVFTCGGNDLLRSSSGQWQVVFYLAAAIYGIGGVIYAIFGSATVQPWASSHHGYSSHLDDPEGPE</sequence>
<keyword evidence="8" id="KW-1185">Reference proteome</keyword>
<dbReference type="Proteomes" id="UP000271974">
    <property type="component" value="Unassembled WGS sequence"/>
</dbReference>
<proteinExistence type="predicted"/>
<dbReference type="OrthoDB" id="2985014at2759"/>
<reference evidence="7 8" key="1">
    <citation type="submission" date="2019-01" db="EMBL/GenBank/DDBJ databases">
        <title>A draft genome assembly of the solar-powered sea slug Elysia chlorotica.</title>
        <authorList>
            <person name="Cai H."/>
            <person name="Li Q."/>
            <person name="Fang X."/>
            <person name="Li J."/>
            <person name="Curtis N.E."/>
            <person name="Altenburger A."/>
            <person name="Shibata T."/>
            <person name="Feng M."/>
            <person name="Maeda T."/>
            <person name="Schwartz J.A."/>
            <person name="Shigenobu S."/>
            <person name="Lundholm N."/>
            <person name="Nishiyama T."/>
            <person name="Yang H."/>
            <person name="Hasebe M."/>
            <person name="Li S."/>
            <person name="Pierce S.K."/>
            <person name="Wang J."/>
        </authorList>
    </citation>
    <scope>NUCLEOTIDE SEQUENCE [LARGE SCALE GENOMIC DNA]</scope>
    <source>
        <strain evidence="7">EC2010</strain>
        <tissue evidence="7">Whole organism of an adult</tissue>
    </source>
</reference>
<dbReference type="GO" id="GO:0016020">
    <property type="term" value="C:membrane"/>
    <property type="evidence" value="ECO:0007669"/>
    <property type="project" value="UniProtKB-SubCell"/>
</dbReference>
<evidence type="ECO:0008006" key="9">
    <source>
        <dbReference type="Google" id="ProtNLM"/>
    </source>
</evidence>
<dbReference type="Pfam" id="PF07690">
    <property type="entry name" value="MFS_1"/>
    <property type="match status" value="1"/>
</dbReference>